<dbReference type="InterPro" id="IPR027417">
    <property type="entry name" value="P-loop_NTPase"/>
</dbReference>
<keyword evidence="1" id="KW-0175">Coiled coil</keyword>
<accession>A0A1Z4UY32</accession>
<dbReference type="Pfam" id="PF13304">
    <property type="entry name" value="AAA_21"/>
    <property type="match status" value="1"/>
</dbReference>
<dbReference type="SUPFAM" id="SSF52540">
    <property type="entry name" value="P-loop containing nucleoside triphosphate hydrolases"/>
    <property type="match status" value="1"/>
</dbReference>
<reference evidence="3 4" key="1">
    <citation type="submission" date="2017-06" db="EMBL/GenBank/DDBJ databases">
        <title>Genome sequencing of cyanobaciteial culture collection at National Institute for Environmental Studies (NIES).</title>
        <authorList>
            <person name="Hirose Y."/>
            <person name="Shimura Y."/>
            <person name="Fujisawa T."/>
            <person name="Nakamura Y."/>
            <person name="Kawachi M."/>
        </authorList>
    </citation>
    <scope>NUCLEOTIDE SEQUENCE [LARGE SCALE GENOMIC DNA]</scope>
    <source>
        <strain evidence="3 4">NIES-806</strain>
    </source>
</reference>
<dbReference type="InterPro" id="IPR051396">
    <property type="entry name" value="Bact_Antivir_Def_Nuclease"/>
</dbReference>
<protein>
    <recommendedName>
        <fullName evidence="2">ATPase AAA-type core domain-containing protein</fullName>
    </recommendedName>
</protein>
<dbReference type="PANTHER" id="PTHR43581:SF4">
    <property type="entry name" value="ATP_GTP PHOSPHATASE"/>
    <property type="match status" value="1"/>
</dbReference>
<dbReference type="InterPro" id="IPR003959">
    <property type="entry name" value="ATPase_AAA_core"/>
</dbReference>
<keyword evidence="4" id="KW-1185">Reference proteome</keyword>
<evidence type="ECO:0000313" key="4">
    <source>
        <dbReference type="Proteomes" id="UP000218702"/>
    </source>
</evidence>
<dbReference type="GO" id="GO:0005524">
    <property type="term" value="F:ATP binding"/>
    <property type="evidence" value="ECO:0007669"/>
    <property type="project" value="InterPro"/>
</dbReference>
<evidence type="ECO:0000256" key="1">
    <source>
        <dbReference type="SAM" id="Coils"/>
    </source>
</evidence>
<dbReference type="KEGG" id="dcm:NIES806_02760"/>
<feature type="coiled-coil region" evidence="1">
    <location>
        <begin position="195"/>
        <end position="222"/>
    </location>
</feature>
<name>A0A1Z4UY32_9CYAN</name>
<evidence type="ECO:0000313" key="3">
    <source>
        <dbReference type="EMBL" id="BAZ84093.1"/>
    </source>
</evidence>
<dbReference type="PANTHER" id="PTHR43581">
    <property type="entry name" value="ATP/GTP PHOSPHATASE"/>
    <property type="match status" value="1"/>
</dbReference>
<gene>
    <name evidence="3" type="ORF">NIES806_02760</name>
</gene>
<proteinExistence type="predicted"/>
<dbReference type="Gene3D" id="3.40.50.300">
    <property type="entry name" value="P-loop containing nucleotide triphosphate hydrolases"/>
    <property type="match status" value="2"/>
</dbReference>
<dbReference type="GO" id="GO:0016887">
    <property type="term" value="F:ATP hydrolysis activity"/>
    <property type="evidence" value="ECO:0007669"/>
    <property type="project" value="InterPro"/>
</dbReference>
<sequence>MKLLQVQVPDFRVLKDVDIKFDRKFVPNIFPLGSLNGGGKSTLLQLVFVLLHCCTNPERKIFIKNLLHGFTLNDDSSDRVLAIIKIWDGEKEVEIKFLACHNTYIENILKQDHKYKNNEDWKLSNFEKLENITKNIYKTEQDIEQLEKAINKLEIHEKLENDDIKHRRFQQVMRELFYNNIISSRIRRLPVADFKEEVEEMLDSYQLNLDELSQEKEKIDIVLQKISTYLHEKNIIYICNYSSGINTEENEFVLCQIGDNLDINKAEAWLDEISNKVFLAAPISQVFLFTHHEYRRRFFEQNGDKNYDSELKMSKLKLPGFFTYDFAQPMITVFTNAINEDYRDAIKTEGEYGKRYKALLDDLNSFLVYKKVNISTDLSTIIFQLDTNDENIKLYPEDLSHGELKRLSIYLWIKYNKIEDAIVLMDEIEIGFHPDWQYEIIRDLEEWSPSNQYILATHSYQLCRALTPAHVRELKPKLIKSDNNIPL</sequence>
<feature type="domain" description="ATPase AAA-type core" evidence="2">
    <location>
        <begin position="126"/>
        <end position="463"/>
    </location>
</feature>
<organism evidence="3 4">
    <name type="scientific">Dolichospermum compactum NIES-806</name>
    <dbReference type="NCBI Taxonomy" id="1973481"/>
    <lineage>
        <taxon>Bacteria</taxon>
        <taxon>Bacillati</taxon>
        <taxon>Cyanobacteriota</taxon>
        <taxon>Cyanophyceae</taxon>
        <taxon>Nostocales</taxon>
        <taxon>Aphanizomenonaceae</taxon>
        <taxon>Dolichospermum</taxon>
        <taxon>Dolichospermum compactum</taxon>
    </lineage>
</organism>
<evidence type="ECO:0000259" key="2">
    <source>
        <dbReference type="Pfam" id="PF13304"/>
    </source>
</evidence>
<feature type="coiled-coil region" evidence="1">
    <location>
        <begin position="129"/>
        <end position="163"/>
    </location>
</feature>
<dbReference type="EMBL" id="AP018316">
    <property type="protein sequence ID" value="BAZ84093.1"/>
    <property type="molecule type" value="Genomic_DNA"/>
</dbReference>
<dbReference type="RefSeq" id="WP_096663044.1">
    <property type="nucleotide sequence ID" value="NZ_AP018316.1"/>
</dbReference>
<dbReference type="Proteomes" id="UP000218702">
    <property type="component" value="Chromosome"/>
</dbReference>
<dbReference type="OrthoDB" id="495836at2"/>
<dbReference type="AlphaFoldDB" id="A0A1Z4UY32"/>